<gene>
    <name evidence="3" type="ORF">GP486_007754</name>
</gene>
<dbReference type="Gene3D" id="3.30.70.330">
    <property type="match status" value="1"/>
</dbReference>
<protein>
    <recommendedName>
        <fullName evidence="5">Calcipressin</fullName>
    </recommendedName>
</protein>
<feature type="compositionally biased region" description="Low complexity" evidence="2">
    <location>
        <begin position="206"/>
        <end position="219"/>
    </location>
</feature>
<feature type="compositionally biased region" description="Polar residues" evidence="2">
    <location>
        <begin position="181"/>
        <end position="196"/>
    </location>
</feature>
<evidence type="ECO:0008006" key="5">
    <source>
        <dbReference type="Google" id="ProtNLM"/>
    </source>
</evidence>
<dbReference type="Pfam" id="PF04847">
    <property type="entry name" value="Calcipressin"/>
    <property type="match status" value="1"/>
</dbReference>
<dbReference type="GO" id="GO:0003676">
    <property type="term" value="F:nucleic acid binding"/>
    <property type="evidence" value="ECO:0007669"/>
    <property type="project" value="InterPro"/>
</dbReference>
<dbReference type="GO" id="GO:0008597">
    <property type="term" value="F:calcium-dependent protein serine/threonine phosphatase regulator activity"/>
    <property type="evidence" value="ECO:0007669"/>
    <property type="project" value="TreeGrafter"/>
</dbReference>
<dbReference type="InterPro" id="IPR006931">
    <property type="entry name" value="Calcipressin"/>
</dbReference>
<evidence type="ECO:0000313" key="4">
    <source>
        <dbReference type="Proteomes" id="UP000750711"/>
    </source>
</evidence>
<accession>A0A9P8L4M9</accession>
<keyword evidence="4" id="KW-1185">Reference proteome</keyword>
<dbReference type="PANTHER" id="PTHR10300:SF14">
    <property type="entry name" value="PROTEIN SARAH"/>
    <property type="match status" value="1"/>
</dbReference>
<reference evidence="3" key="1">
    <citation type="submission" date="2021-03" db="EMBL/GenBank/DDBJ databases">
        <title>Comparative genomics and phylogenomic investigation of the class Geoglossomycetes provide insights into ecological specialization and systematics.</title>
        <authorList>
            <person name="Melie T."/>
            <person name="Pirro S."/>
            <person name="Miller A.N."/>
            <person name="Quandt A."/>
        </authorList>
    </citation>
    <scope>NUCLEOTIDE SEQUENCE</scope>
    <source>
        <strain evidence="3">CAQ_001_2017</strain>
    </source>
</reference>
<dbReference type="EMBL" id="JAGHQM010002392">
    <property type="protein sequence ID" value="KAH0550883.1"/>
    <property type="molecule type" value="Genomic_DNA"/>
</dbReference>
<dbReference type="InterPro" id="IPR035979">
    <property type="entry name" value="RBD_domain_sf"/>
</dbReference>
<feature type="compositionally biased region" description="Low complexity" evidence="2">
    <location>
        <begin position="23"/>
        <end position="34"/>
    </location>
</feature>
<organism evidence="3 4">
    <name type="scientific">Trichoglossum hirsutum</name>
    <dbReference type="NCBI Taxonomy" id="265104"/>
    <lineage>
        <taxon>Eukaryota</taxon>
        <taxon>Fungi</taxon>
        <taxon>Dikarya</taxon>
        <taxon>Ascomycota</taxon>
        <taxon>Pezizomycotina</taxon>
        <taxon>Geoglossomycetes</taxon>
        <taxon>Geoglossales</taxon>
        <taxon>Geoglossaceae</taxon>
        <taxon>Trichoglossum</taxon>
    </lineage>
</organism>
<dbReference type="GO" id="GO:0019722">
    <property type="term" value="P:calcium-mediated signaling"/>
    <property type="evidence" value="ECO:0007669"/>
    <property type="project" value="InterPro"/>
</dbReference>
<sequence length="282" mass="31654">MGAEMESVQVSRKTSPPPRPRRTLPSLDLSSIPPLIQPSPPSNTLLITNLINPEIFHPNHLLTIRDLINEAAPIHSWSPLKSFRRIIVSFHSTDAAIRIRQLLDGEYIMNERVRIYFGEETPINPGDQHLHLPQSQKLFFISPPPSPPHGWEIKEEEPPNKDVHPEDLVTALSRLHATRPQEPSSPVSPQDETMSDSPVRPTGDASSSGPSRRQRSGSSTMIYHPEDHGDSPHLPAIAVEDLTAENSEDWRLSARSREEEEEEERRVRANTARPPVELMADA</sequence>
<feature type="compositionally biased region" description="Basic and acidic residues" evidence="2">
    <location>
        <begin position="151"/>
        <end position="164"/>
    </location>
</feature>
<dbReference type="AlphaFoldDB" id="A0A9P8L4M9"/>
<dbReference type="GO" id="GO:0005737">
    <property type="term" value="C:cytoplasm"/>
    <property type="evidence" value="ECO:0007669"/>
    <property type="project" value="TreeGrafter"/>
</dbReference>
<dbReference type="GO" id="GO:0005634">
    <property type="term" value="C:nucleus"/>
    <property type="evidence" value="ECO:0007669"/>
    <property type="project" value="TreeGrafter"/>
</dbReference>
<feature type="region of interest" description="Disordered" evidence="2">
    <location>
        <begin position="1"/>
        <end position="35"/>
    </location>
</feature>
<dbReference type="FunFam" id="3.30.70.330:FF:000503">
    <property type="entry name" value="Calcineurin binding protein, putative"/>
    <property type="match status" value="1"/>
</dbReference>
<evidence type="ECO:0000313" key="3">
    <source>
        <dbReference type="EMBL" id="KAH0550883.1"/>
    </source>
</evidence>
<dbReference type="PANTHER" id="PTHR10300">
    <property type="entry name" value="CALCIPRESSIN"/>
    <property type="match status" value="1"/>
</dbReference>
<evidence type="ECO:0000256" key="1">
    <source>
        <dbReference type="ARBA" id="ARBA00008209"/>
    </source>
</evidence>
<name>A0A9P8L4M9_9PEZI</name>
<feature type="compositionally biased region" description="Basic and acidic residues" evidence="2">
    <location>
        <begin position="248"/>
        <end position="258"/>
    </location>
</feature>
<dbReference type="Proteomes" id="UP000750711">
    <property type="component" value="Unassembled WGS sequence"/>
</dbReference>
<dbReference type="InterPro" id="IPR012677">
    <property type="entry name" value="Nucleotide-bd_a/b_plait_sf"/>
</dbReference>
<evidence type="ECO:0000256" key="2">
    <source>
        <dbReference type="SAM" id="MobiDB-lite"/>
    </source>
</evidence>
<comment type="similarity">
    <text evidence="1">Belongs to the RCAN family.</text>
</comment>
<feature type="region of interest" description="Disordered" evidence="2">
    <location>
        <begin position="141"/>
        <end position="164"/>
    </location>
</feature>
<proteinExistence type="inferred from homology"/>
<comment type="caution">
    <text evidence="3">The sequence shown here is derived from an EMBL/GenBank/DDBJ whole genome shotgun (WGS) entry which is preliminary data.</text>
</comment>
<dbReference type="CDD" id="cd12434">
    <property type="entry name" value="RRM_RCAN_like"/>
    <property type="match status" value="1"/>
</dbReference>
<dbReference type="SUPFAM" id="SSF54928">
    <property type="entry name" value="RNA-binding domain, RBD"/>
    <property type="match status" value="1"/>
</dbReference>
<feature type="region of interest" description="Disordered" evidence="2">
    <location>
        <begin position="176"/>
        <end position="282"/>
    </location>
</feature>